<reference evidence="2 3" key="1">
    <citation type="journal article" date="2019" name="Nat. Plants">
        <title>Genome sequencing of Musa balbisiana reveals subgenome evolution and function divergence in polyploid bananas.</title>
        <authorList>
            <person name="Yao X."/>
        </authorList>
    </citation>
    <scope>NUCLEOTIDE SEQUENCE [LARGE SCALE GENOMIC DNA]</scope>
    <source>
        <strain evidence="3">cv. DH-PKW</strain>
        <tissue evidence="2">Leaves</tissue>
    </source>
</reference>
<sequence length="397" mass="44490">MIDNTTPALNDDEYRDLRRLKEILPSSRAIWNMTERWLIEAGLSPTPRGMSAVGSLWDGESQVRAQRVSFVGFVLAPTSRVEDWLQISACGGRGRYLTRQRPIREEPLLNRLTVRGGASSGVRPDPVGRGRGRHFESLPFANSAAFLRVRRTSPTKFRRWATSWRAKPLIRWWPVGGGLVPRGTGMGQVAAMGKHLRHRLPICTWVGQHYAMALMDRVRDAGRVIDHLSDRNAELHREIEEIRMGVAPEALATAEQRASDLKAEVTHLRSELKAAEEQNKGLQELLRSTKAEVRLARNEMLALNQKLEEVRAEARASSEALVDEIRQWPEKDKKLIEDYKKSSGFELGLTRTGQVTYEYGYRIALAYFKALPSLVGGFGQGVLLGNLGGDITCAAED</sequence>
<keyword evidence="3" id="KW-1185">Reference proteome</keyword>
<dbReference type="EMBL" id="PYDT01000002">
    <property type="protein sequence ID" value="THU69296.1"/>
    <property type="molecule type" value="Genomic_DNA"/>
</dbReference>
<dbReference type="AlphaFoldDB" id="A0A4S8K3C8"/>
<comment type="caution">
    <text evidence="2">The sequence shown here is derived from an EMBL/GenBank/DDBJ whole genome shotgun (WGS) entry which is preliminary data.</text>
</comment>
<evidence type="ECO:0000313" key="3">
    <source>
        <dbReference type="Proteomes" id="UP000317650"/>
    </source>
</evidence>
<evidence type="ECO:0000256" key="1">
    <source>
        <dbReference type="SAM" id="Coils"/>
    </source>
</evidence>
<accession>A0A4S8K3C8</accession>
<protein>
    <submittedName>
        <fullName evidence="2">Uncharacterized protein</fullName>
    </submittedName>
</protein>
<gene>
    <name evidence="2" type="ORF">C4D60_Mb08t12940</name>
</gene>
<feature type="coiled-coil region" evidence="1">
    <location>
        <begin position="251"/>
        <end position="324"/>
    </location>
</feature>
<keyword evidence="1" id="KW-0175">Coiled coil</keyword>
<name>A0A4S8K3C8_MUSBA</name>
<organism evidence="2 3">
    <name type="scientific">Musa balbisiana</name>
    <name type="common">Banana</name>
    <dbReference type="NCBI Taxonomy" id="52838"/>
    <lineage>
        <taxon>Eukaryota</taxon>
        <taxon>Viridiplantae</taxon>
        <taxon>Streptophyta</taxon>
        <taxon>Embryophyta</taxon>
        <taxon>Tracheophyta</taxon>
        <taxon>Spermatophyta</taxon>
        <taxon>Magnoliopsida</taxon>
        <taxon>Liliopsida</taxon>
        <taxon>Zingiberales</taxon>
        <taxon>Musaceae</taxon>
        <taxon>Musa</taxon>
    </lineage>
</organism>
<evidence type="ECO:0000313" key="2">
    <source>
        <dbReference type="EMBL" id="THU69296.1"/>
    </source>
</evidence>
<proteinExistence type="predicted"/>
<dbReference type="Proteomes" id="UP000317650">
    <property type="component" value="Chromosome 8"/>
</dbReference>